<dbReference type="HOGENOM" id="CLU_031211_0_0_1"/>
<feature type="coiled-coil region" evidence="1">
    <location>
        <begin position="281"/>
        <end position="308"/>
    </location>
</feature>
<reference evidence="3 4" key="1">
    <citation type="journal article" date="2014" name="MBio">
        <title>The Ordospora colligata genome; evolution of extreme reduction in microsporidia and host-to-parasite horizontal gene transfer.</title>
        <authorList>
            <person name="Pombert J.-F."/>
            <person name="Haag K.L."/>
            <person name="Beidas S."/>
            <person name="Ebert D."/>
            <person name="Keeling P.J."/>
        </authorList>
    </citation>
    <scope>NUCLEOTIDE SEQUENCE [LARGE SCALE GENOMIC DNA]</scope>
    <source>
        <strain evidence="3 4">OC4</strain>
    </source>
</reference>
<accession>A0A0B2UG32</accession>
<keyword evidence="1" id="KW-0175">Coiled coil</keyword>
<dbReference type="GeneID" id="26261315"/>
<evidence type="ECO:0000313" key="4">
    <source>
        <dbReference type="Proteomes" id="UP000031056"/>
    </source>
</evidence>
<dbReference type="EMBL" id="JOKQ01000003">
    <property type="protein sequence ID" value="KHN70046.1"/>
    <property type="molecule type" value="Genomic_DNA"/>
</dbReference>
<keyword evidence="2" id="KW-1133">Transmembrane helix</keyword>
<dbReference type="AlphaFoldDB" id="A0A0B2UG32"/>
<comment type="caution">
    <text evidence="3">The sequence shown here is derived from an EMBL/GenBank/DDBJ whole genome shotgun (WGS) entry which is preliminary data.</text>
</comment>
<evidence type="ECO:0000256" key="1">
    <source>
        <dbReference type="SAM" id="Coils"/>
    </source>
</evidence>
<dbReference type="VEuPathDB" id="MicrosporidiaDB:M896_030310"/>
<gene>
    <name evidence="3" type="ORF">M896_030310</name>
</gene>
<feature type="transmembrane region" description="Helical" evidence="2">
    <location>
        <begin position="36"/>
        <end position="56"/>
    </location>
</feature>
<evidence type="ECO:0000256" key="2">
    <source>
        <dbReference type="SAM" id="Phobius"/>
    </source>
</evidence>
<sequence>MLLASKIRIYILGEPLLKPPQHSPQDLFLLEFPSNAAFDVYLATVIIFVCIGAWLVAIKKTREDGTSLLYVIGFMLIFCSYCLQKAVELNKLISKATVDTDVPEQKWFWTKWLYPSSEDHNVTTYQNGYAESNILEHSMGKISSYLTLIFNNKGTNSDGNNAVNGIDKIKFESMNSTHTQIASTDRSRCTDKKSSLECVETIDRIRIENPSLNQYTSDMMVSTSSINTDTKHSDSSNNALTSLHDEKLAFVNSFETMNGTEDKAEKREITLRNLMRIFEYKHKVDEDLKRHTDNIRKAEAQTNKILDEFSSTFQAFMKEAQKIEMEMIGFNASTRYLRISLNELKAEIKKYFDGVPEVVTFNGVSQYLTKLEENYHKESEGKGDVGAAVEYEGYALVYIAIQTGLCLLFFIAVLLKIRPGVAILRPIISILLILGILISVLFLFSAQMLDRDCKSGSVNGCNFSHTFVREIRGTDTSKKGELKSQLDAMAVNGRTLLNELRTYVLRTADANVSSKIAVFSNLFNKIMFVYDDFEHLTAKKVNKEEFYGYVKMMNRQLEVIGRYLDVSVQKDMIEIYAEENAFSFWLDTEKDLIVELVQAITGLDADESEGKPSRWCVDALQAVCDAKDGFDSLFMLMFVAGPAFLALLYI</sequence>
<protein>
    <submittedName>
        <fullName evidence="3">Uncharacterized protein</fullName>
    </submittedName>
</protein>
<keyword evidence="4" id="KW-1185">Reference proteome</keyword>
<keyword evidence="2" id="KW-0812">Transmembrane</keyword>
<feature type="transmembrane region" description="Helical" evidence="2">
    <location>
        <begin position="395"/>
        <end position="415"/>
    </location>
</feature>
<dbReference type="STRING" id="1354746.A0A0B2UG32"/>
<dbReference type="InParanoid" id="A0A0B2UG32"/>
<feature type="transmembrane region" description="Helical" evidence="2">
    <location>
        <begin position="68"/>
        <end position="87"/>
    </location>
</feature>
<proteinExistence type="predicted"/>
<feature type="transmembrane region" description="Helical" evidence="2">
    <location>
        <begin position="427"/>
        <end position="449"/>
    </location>
</feature>
<keyword evidence="2" id="KW-0472">Membrane</keyword>
<organism evidence="3 4">
    <name type="scientific">Ordospora colligata OC4</name>
    <dbReference type="NCBI Taxonomy" id="1354746"/>
    <lineage>
        <taxon>Eukaryota</taxon>
        <taxon>Fungi</taxon>
        <taxon>Fungi incertae sedis</taxon>
        <taxon>Microsporidia</taxon>
        <taxon>Ordosporidae</taxon>
        <taxon>Ordospora</taxon>
    </lineage>
</organism>
<dbReference type="RefSeq" id="XP_014564088.1">
    <property type="nucleotide sequence ID" value="XM_014708602.1"/>
</dbReference>
<dbReference type="Proteomes" id="UP000031056">
    <property type="component" value="Unassembled WGS sequence"/>
</dbReference>
<evidence type="ECO:0000313" key="3">
    <source>
        <dbReference type="EMBL" id="KHN70046.1"/>
    </source>
</evidence>
<name>A0A0B2UG32_9MICR</name>
<dbReference type="OrthoDB" id="2191972at2759"/>